<name>A0A2H5XE69_9BACT</name>
<dbReference type="AlphaFoldDB" id="A0A2H5XE69"/>
<dbReference type="Proteomes" id="UP000236173">
    <property type="component" value="Unassembled WGS sequence"/>
</dbReference>
<protein>
    <submittedName>
        <fullName evidence="1">Uncharacterized protein</fullName>
    </submittedName>
</protein>
<dbReference type="EMBL" id="BEHT01000028">
    <property type="protein sequence ID" value="GBC99481.1"/>
    <property type="molecule type" value="Genomic_DNA"/>
</dbReference>
<evidence type="ECO:0000313" key="2">
    <source>
        <dbReference type="Proteomes" id="UP000236173"/>
    </source>
</evidence>
<comment type="caution">
    <text evidence="1">The sequence shown here is derived from an EMBL/GenBank/DDBJ whole genome shotgun (WGS) entry which is preliminary data.</text>
</comment>
<sequence>MRRRTMLVVATVLSIVSVIAPLLAGYCMNCVSGHCESGCTAVPTSYVVSYCVACQLPDGSFACTACDFQIYYCVREGYVCSSPPYIYVLIYEENKRQLYPPFSCVWVESIKRYRCQ</sequence>
<organism evidence="1 2">
    <name type="scientific">Candidatus Fervidibacter japonicus</name>
    <dbReference type="NCBI Taxonomy" id="2035412"/>
    <lineage>
        <taxon>Bacteria</taxon>
        <taxon>Candidatus Fervidibacterota</taxon>
        <taxon>Candidatus Fervidibacter</taxon>
    </lineage>
</organism>
<proteinExistence type="predicted"/>
<reference evidence="2" key="1">
    <citation type="submission" date="2017-09" db="EMBL/GenBank/DDBJ databases">
        <title>Metaegenomics of thermophilic ammonia-oxidizing enrichment culture.</title>
        <authorList>
            <person name="Kato S."/>
            <person name="Suzuki K."/>
        </authorList>
    </citation>
    <scope>NUCLEOTIDE SEQUENCE [LARGE SCALE GENOMIC DNA]</scope>
</reference>
<accession>A0A2H5XE69</accession>
<evidence type="ECO:0000313" key="1">
    <source>
        <dbReference type="EMBL" id="GBC99481.1"/>
    </source>
</evidence>
<gene>
    <name evidence="1" type="ORF">HRbin17_02006</name>
</gene>